<evidence type="ECO:0000313" key="3">
    <source>
        <dbReference type="EMBL" id="SNT74905.1"/>
    </source>
</evidence>
<feature type="region of interest" description="Disordered" evidence="1">
    <location>
        <begin position="429"/>
        <end position="454"/>
    </location>
</feature>
<evidence type="ECO:0000256" key="2">
    <source>
        <dbReference type="SAM" id="SignalP"/>
    </source>
</evidence>
<feature type="chain" id="PRO_5012557296" description="DUF2330 domain-containing protein" evidence="2">
    <location>
        <begin position="18"/>
        <end position="454"/>
    </location>
</feature>
<evidence type="ECO:0000256" key="1">
    <source>
        <dbReference type="SAM" id="MobiDB-lite"/>
    </source>
</evidence>
<accession>A0A239PXC2</accession>
<name>A0A239PXC2_9PROT</name>
<evidence type="ECO:0000313" key="4">
    <source>
        <dbReference type="Proteomes" id="UP000198346"/>
    </source>
</evidence>
<dbReference type="EMBL" id="FZQA01000006">
    <property type="protein sequence ID" value="SNT74905.1"/>
    <property type="molecule type" value="Genomic_DNA"/>
</dbReference>
<keyword evidence="4" id="KW-1185">Reference proteome</keyword>
<dbReference type="Pfam" id="PF10092">
    <property type="entry name" value="DUF2330"/>
    <property type="match status" value="1"/>
</dbReference>
<protein>
    <recommendedName>
        <fullName evidence="5">DUF2330 domain-containing protein</fullName>
    </recommendedName>
</protein>
<dbReference type="OrthoDB" id="9759899at2"/>
<dbReference type="InterPro" id="IPR016838">
    <property type="entry name" value="UCP026449"/>
</dbReference>
<evidence type="ECO:0008006" key="5">
    <source>
        <dbReference type="Google" id="ProtNLM"/>
    </source>
</evidence>
<feature type="signal peptide" evidence="2">
    <location>
        <begin position="1"/>
        <end position="17"/>
    </location>
</feature>
<sequence length="454" mass="51131">MRRTLKKSLIAAVSALAAVGAAGGAAAFCGFYVAKADTKLFNKASKVAIVRDGERTVITMANDYQGELEEFALIIPSPVVLERQQIHVADNAILDHLDAYTAPRLVEYFDEDPCRRYEYDMLAASPAAETRAGPRRRADALGVTVEAEYTVGEYDIQILSAKESDGLAAWLTENGYRLPPGAEPVLESYIRQGMKFFVAKVNLEEQAATGLKYLRPLQIAYEDPRFMLPIRLGTANADGKQELFVFTLTRKGRVETTNYRTVKLPSNVDVPIFVKEEFGDFYKAMFETSVEKENERAVFLEYAWDMNWCDPCAADPLSDAELRELGVYWIGSGVEGRLAPGPARDVFVTRLHVIYDAAHFPEDLMFKETGDRSNFQGRYVLRHPYKGEARCEAAKEYRASLPDRFEKEAQTLANLTGWDIDEIRGKMKDADQPFEPAPKQPWWKRLWGNDSRDG</sequence>
<dbReference type="AlphaFoldDB" id="A0A239PXC2"/>
<dbReference type="PIRSF" id="PIRSF026449">
    <property type="entry name" value="UCP026449"/>
    <property type="match status" value="1"/>
</dbReference>
<reference evidence="3 4" key="1">
    <citation type="submission" date="2017-07" db="EMBL/GenBank/DDBJ databases">
        <authorList>
            <person name="Sun Z.S."/>
            <person name="Albrecht U."/>
            <person name="Echele G."/>
            <person name="Lee C.C."/>
        </authorList>
    </citation>
    <scope>NUCLEOTIDE SEQUENCE [LARGE SCALE GENOMIC DNA]</scope>
    <source>
        <strain evidence="3 4">CGMCC 1.12710</strain>
    </source>
</reference>
<keyword evidence="2" id="KW-0732">Signal</keyword>
<dbReference type="RefSeq" id="WP_089412926.1">
    <property type="nucleotide sequence ID" value="NZ_FZQA01000006.1"/>
</dbReference>
<proteinExistence type="predicted"/>
<dbReference type="Proteomes" id="UP000198346">
    <property type="component" value="Unassembled WGS sequence"/>
</dbReference>
<gene>
    <name evidence="3" type="ORF">SAMN06297382_2496</name>
</gene>
<organism evidence="3 4">
    <name type="scientific">Amphiplicatus metriothermophilus</name>
    <dbReference type="NCBI Taxonomy" id="1519374"/>
    <lineage>
        <taxon>Bacteria</taxon>
        <taxon>Pseudomonadati</taxon>
        <taxon>Pseudomonadota</taxon>
        <taxon>Alphaproteobacteria</taxon>
        <taxon>Parvularculales</taxon>
        <taxon>Parvularculaceae</taxon>
        <taxon>Amphiplicatus</taxon>
    </lineage>
</organism>
<dbReference type="InterPro" id="IPR019283">
    <property type="entry name" value="DUF2330"/>
</dbReference>